<sequence length="628" mass="69436">MDLNDPPTSHVALDSQNSLSWTSSNPNNGSNNKSSVLSPSQLQQPPQQQQPQQPIFNGKIQRSASNEESDLSVKNTENGKRKKSKSSNASVAPNPPSRKDLDDWLESCLKDAAGPQLSSSSEFLDYNASSFSTNKKSSSQNFNSNNGRSKLPQNSINYYFQKLQAAQELPSYHHHFTNFNKMQSHSHHLPNDPSLEFASLPPLVNYGPNGESNLNDNIDMNDPTRSLRFSDPCLIAPSDTDSKISGKNSPDTKSFENQTTSNKLLTRLLEEINSLHETNSKICRNLHETKVEIEAIKHAPSWGLRHRRDSLSGLSTHSQPLGFAFGTQSPAPTFHSGMYTPGAMTDVVREVKEAARVREEALLSRVKAMVEERSWVAAEGSIRMMRDIEELKAQIQHLRSDLVNNRTSEIIHENEFVRSTPIRKNVMETPRQKSQRHSLNLNYGTINYEDGFSTMPTNAAPKSVSLDAIKLDQIKSQLDRQNSHSSTLESQQQNGGTFRPENAYHSSSSHDGGAGDGEHLLQIQNDTIDLRRELQDAIASKKQAENRIIALENMVRRLQMKGAAGVVGSPPTSNSTGHHNDTIGIQLNGSLSTPATSEYTQSNTHNLSPSQIQTMSTKLSLAGPITDL</sequence>
<feature type="region of interest" description="Disordered" evidence="2">
    <location>
        <begin position="564"/>
        <end position="628"/>
    </location>
</feature>
<dbReference type="OrthoDB" id="6621649at2759"/>
<evidence type="ECO:0000256" key="2">
    <source>
        <dbReference type="SAM" id="MobiDB-lite"/>
    </source>
</evidence>
<evidence type="ECO:0000256" key="1">
    <source>
        <dbReference type="SAM" id="Coils"/>
    </source>
</evidence>
<feature type="compositionally biased region" description="Low complexity" evidence="2">
    <location>
        <begin position="23"/>
        <end position="54"/>
    </location>
</feature>
<dbReference type="InParanoid" id="A0A7R8V7Q0"/>
<feature type="compositionally biased region" description="Polar residues" evidence="2">
    <location>
        <begin position="60"/>
        <end position="76"/>
    </location>
</feature>
<organism evidence="3 4">
    <name type="scientific">Hermetia illucens</name>
    <name type="common">Black soldier fly</name>
    <dbReference type="NCBI Taxonomy" id="343691"/>
    <lineage>
        <taxon>Eukaryota</taxon>
        <taxon>Metazoa</taxon>
        <taxon>Ecdysozoa</taxon>
        <taxon>Arthropoda</taxon>
        <taxon>Hexapoda</taxon>
        <taxon>Insecta</taxon>
        <taxon>Pterygota</taxon>
        <taxon>Neoptera</taxon>
        <taxon>Endopterygota</taxon>
        <taxon>Diptera</taxon>
        <taxon>Brachycera</taxon>
        <taxon>Stratiomyomorpha</taxon>
        <taxon>Stratiomyidae</taxon>
        <taxon>Hermetiinae</taxon>
        <taxon>Hermetia</taxon>
    </lineage>
</organism>
<name>A0A7R8V7Q0_HERIL</name>
<dbReference type="EMBL" id="LR899014">
    <property type="protein sequence ID" value="CAD7093630.1"/>
    <property type="molecule type" value="Genomic_DNA"/>
</dbReference>
<dbReference type="FunCoup" id="A0A7R8V7Q0">
    <property type="interactions" value="10"/>
</dbReference>
<keyword evidence="1" id="KW-0175">Coiled coil</keyword>
<keyword evidence="4" id="KW-1185">Reference proteome</keyword>
<feature type="region of interest" description="Disordered" evidence="2">
    <location>
        <begin position="130"/>
        <end position="151"/>
    </location>
</feature>
<feature type="compositionally biased region" description="Polar residues" evidence="2">
    <location>
        <begin position="570"/>
        <end position="619"/>
    </location>
</feature>
<feature type="coiled-coil region" evidence="1">
    <location>
        <begin position="527"/>
        <end position="561"/>
    </location>
</feature>
<feature type="compositionally biased region" description="Polar residues" evidence="2">
    <location>
        <begin position="243"/>
        <end position="258"/>
    </location>
</feature>
<feature type="compositionally biased region" description="Low complexity" evidence="2">
    <location>
        <begin position="130"/>
        <end position="146"/>
    </location>
</feature>
<accession>A0A7R8V7Q0</accession>
<feature type="region of interest" description="Disordered" evidence="2">
    <location>
        <begin position="477"/>
        <end position="518"/>
    </location>
</feature>
<evidence type="ECO:0000313" key="3">
    <source>
        <dbReference type="EMBL" id="CAD7093630.1"/>
    </source>
</evidence>
<evidence type="ECO:0000313" key="4">
    <source>
        <dbReference type="Proteomes" id="UP000594454"/>
    </source>
</evidence>
<feature type="region of interest" description="Disordered" evidence="2">
    <location>
        <begin position="1"/>
        <end position="102"/>
    </location>
</feature>
<reference evidence="3 4" key="1">
    <citation type="submission" date="2020-11" db="EMBL/GenBank/DDBJ databases">
        <authorList>
            <person name="Wallbank WR R."/>
            <person name="Pardo Diaz C."/>
            <person name="Kozak K."/>
            <person name="Martin S."/>
            <person name="Jiggins C."/>
            <person name="Moest M."/>
            <person name="Warren A I."/>
            <person name="Generalovic N T."/>
            <person name="Byers J.R.P. K."/>
            <person name="Montejo-Kovacevich G."/>
            <person name="Yen C E."/>
        </authorList>
    </citation>
    <scope>NUCLEOTIDE SEQUENCE [LARGE SCALE GENOMIC DNA]</scope>
</reference>
<protein>
    <submittedName>
        <fullName evidence="3">Uncharacterized protein</fullName>
    </submittedName>
</protein>
<dbReference type="AlphaFoldDB" id="A0A7R8V7Q0"/>
<gene>
    <name evidence="3" type="ORF">HERILL_LOCUS15904</name>
</gene>
<feature type="compositionally biased region" description="Polar residues" evidence="2">
    <location>
        <begin position="483"/>
        <end position="496"/>
    </location>
</feature>
<proteinExistence type="predicted"/>
<dbReference type="Proteomes" id="UP000594454">
    <property type="component" value="Chromosome 6"/>
</dbReference>
<feature type="region of interest" description="Disordered" evidence="2">
    <location>
        <begin position="238"/>
        <end position="258"/>
    </location>
</feature>
<feature type="coiled-coil region" evidence="1">
    <location>
        <begin position="381"/>
        <end position="408"/>
    </location>
</feature>